<evidence type="ECO:0000313" key="3">
    <source>
        <dbReference type="Proteomes" id="UP001472866"/>
    </source>
</evidence>
<evidence type="ECO:0000313" key="2">
    <source>
        <dbReference type="EMBL" id="WZN65986.1"/>
    </source>
</evidence>
<feature type="region of interest" description="Disordered" evidence="1">
    <location>
        <begin position="1"/>
        <end position="24"/>
    </location>
</feature>
<keyword evidence="2" id="KW-0645">Protease</keyword>
<feature type="compositionally biased region" description="Pro residues" evidence="1">
    <location>
        <begin position="12"/>
        <end position="23"/>
    </location>
</feature>
<dbReference type="Pfam" id="PF03420">
    <property type="entry name" value="Peptidase_S77"/>
    <property type="match status" value="1"/>
</dbReference>
<evidence type="ECO:0000256" key="1">
    <source>
        <dbReference type="SAM" id="MobiDB-lite"/>
    </source>
</evidence>
<proteinExistence type="predicted"/>
<dbReference type="EMBL" id="CP151513">
    <property type="protein sequence ID" value="WZN65986.1"/>
    <property type="molecule type" value="Genomic_DNA"/>
</dbReference>
<dbReference type="InterPro" id="IPR005082">
    <property type="entry name" value="Peptidase_U9_T4_prohead"/>
</dbReference>
<sequence>MGCGASAASSPPSSPPSAYPPPSSRADLARLCERSIELNDGRLLVRGVLHRAGVVNCNGRVYPISCLRREAERYARERVAARAAFGYLDHPDYDCDCDGFSTVCRRRASHLVLETEWQRDALVGTCLVLDDTEAGTRVRRAYLSGEVMGASSRGTATLMEREDGTVVVGNDFTLIAFDYVLEPSTPGAFLMPLGHRYGGLGHIKRCGGVGEKGSGLGGNDRGLRGEGLA</sequence>
<reference evidence="2 3" key="1">
    <citation type="submission" date="2024-03" db="EMBL/GenBank/DDBJ databases">
        <title>Complete genome sequence of the green alga Chloropicon roscoffensis RCC1871.</title>
        <authorList>
            <person name="Lemieux C."/>
            <person name="Pombert J.-F."/>
            <person name="Otis C."/>
            <person name="Turmel M."/>
        </authorList>
    </citation>
    <scope>NUCLEOTIDE SEQUENCE [LARGE SCALE GENOMIC DNA]</scope>
    <source>
        <strain evidence="2 3">RCC1871</strain>
    </source>
</reference>
<dbReference type="Proteomes" id="UP001472866">
    <property type="component" value="Chromosome 13"/>
</dbReference>
<name>A0AAX4PJG5_9CHLO</name>
<accession>A0AAX4PJG5</accession>
<keyword evidence="3" id="KW-1185">Reference proteome</keyword>
<dbReference type="GO" id="GO:0006508">
    <property type="term" value="P:proteolysis"/>
    <property type="evidence" value="ECO:0007669"/>
    <property type="project" value="UniProtKB-KW"/>
</dbReference>
<protein>
    <submittedName>
        <fullName evidence="2">Prohead core protein protease</fullName>
    </submittedName>
</protein>
<dbReference type="GO" id="GO:0008233">
    <property type="term" value="F:peptidase activity"/>
    <property type="evidence" value="ECO:0007669"/>
    <property type="project" value="UniProtKB-KW"/>
</dbReference>
<feature type="compositionally biased region" description="Low complexity" evidence="1">
    <location>
        <begin position="1"/>
        <end position="11"/>
    </location>
</feature>
<organism evidence="2 3">
    <name type="scientific">Chloropicon roscoffensis</name>
    <dbReference type="NCBI Taxonomy" id="1461544"/>
    <lineage>
        <taxon>Eukaryota</taxon>
        <taxon>Viridiplantae</taxon>
        <taxon>Chlorophyta</taxon>
        <taxon>Chloropicophyceae</taxon>
        <taxon>Chloropicales</taxon>
        <taxon>Chloropicaceae</taxon>
        <taxon>Chloropicon</taxon>
    </lineage>
</organism>
<keyword evidence="2" id="KW-0378">Hydrolase</keyword>
<dbReference type="AlphaFoldDB" id="A0AAX4PJG5"/>
<gene>
    <name evidence="2" type="ORF">HKI87_13g75490</name>
</gene>